<dbReference type="SUPFAM" id="SSF50978">
    <property type="entry name" value="WD40 repeat-like"/>
    <property type="match status" value="1"/>
</dbReference>
<dbReference type="InterPro" id="IPR015943">
    <property type="entry name" value="WD40/YVTN_repeat-like_dom_sf"/>
</dbReference>
<keyword evidence="6" id="KW-1185">Reference proteome</keyword>
<dbReference type="InterPro" id="IPR001680">
    <property type="entry name" value="WD40_rpt"/>
</dbReference>
<feature type="repeat" description="WD" evidence="3">
    <location>
        <begin position="291"/>
        <end position="332"/>
    </location>
</feature>
<dbReference type="PANTHER" id="PTHR44019:SF8">
    <property type="entry name" value="POC1 CENTRIOLAR PROTEIN HOMOLOG"/>
    <property type="match status" value="1"/>
</dbReference>
<feature type="signal peptide" evidence="4">
    <location>
        <begin position="1"/>
        <end position="22"/>
    </location>
</feature>
<dbReference type="SUPFAM" id="SSF82171">
    <property type="entry name" value="DPP6 N-terminal domain-like"/>
    <property type="match status" value="1"/>
</dbReference>
<name>A0A7S8E7C4_9CHLR</name>
<keyword evidence="4" id="KW-0732">Signal</keyword>
<dbReference type="EMBL" id="CP062983">
    <property type="protein sequence ID" value="QPC81692.1"/>
    <property type="molecule type" value="Genomic_DNA"/>
</dbReference>
<dbReference type="Proteomes" id="UP000594468">
    <property type="component" value="Chromosome"/>
</dbReference>
<dbReference type="KEGG" id="pmet:G4Y79_18655"/>
<dbReference type="Gene3D" id="2.130.10.10">
    <property type="entry name" value="YVTN repeat-like/Quinoprotein amine dehydrogenase"/>
    <property type="match status" value="3"/>
</dbReference>
<dbReference type="InterPro" id="IPR036322">
    <property type="entry name" value="WD40_repeat_dom_sf"/>
</dbReference>
<dbReference type="PANTHER" id="PTHR44019">
    <property type="entry name" value="WD REPEAT-CONTAINING PROTEIN 55"/>
    <property type="match status" value="1"/>
</dbReference>
<evidence type="ECO:0000256" key="4">
    <source>
        <dbReference type="SAM" id="SignalP"/>
    </source>
</evidence>
<dbReference type="InterPro" id="IPR050505">
    <property type="entry name" value="WDR55/POC1"/>
</dbReference>
<protein>
    <submittedName>
        <fullName evidence="5">WD40 repeat domain-containing protein</fullName>
    </submittedName>
</protein>
<feature type="chain" id="PRO_5032464135" evidence="4">
    <location>
        <begin position="23"/>
        <end position="603"/>
    </location>
</feature>
<sequence length="603" mass="66908">MTKLLVLLLFLLSILNPFMAQSSDDFEPITVDNIDNLQMTGIVSRGRLSSFAWSHDDAEIAVASPSGLWIYTPFNFDTMPEHFDTRPISTVLYSSDGHYLAAGGTVSASQATCGGLYGENLLTVWNIQTAETVVESRTSTVNMLFVPNHDLLLTVNRENGLELWDLGTGERLVYSQYLIPEAASHSFGTDIVLAVSPDGEYFAATAVYGGSFPSTWSTRNQIDLFLSDANHFVFSTRETVENNRFEQVAVSITDDWITHTGRSTDGQFQARYDGSRLTIYDTDTNKELSALDAHPGSFSTLTFHPNGDELAFLMYANEIRLWDIENLELRGVLEADAIISNTNILYSPNGQFLASGTSNFENMIYVWDLVSGGRPATFEVENNYSVISPRLFSSDNRYLFAVASGSGDSPSIISMIDMVNQEVSVNLEVDQRIGAITLSNDDRSLAVFTQNRSMNNYEIQIWRVADLVSGNYIETRYEVNFALIDMSFVSNNKLIVERPINECATTVSLFDLDTGVETQLGDDANAMSLYSPALNLDRSLLAVAEPTGIRLWDLRTLQEIEYISVDNVVSVIFSQDGRSLLSVHGYSGANGEVHLWRVNPIEE</sequence>
<organism evidence="5 6">
    <name type="scientific">Phototrophicus methaneseepsis</name>
    <dbReference type="NCBI Taxonomy" id="2710758"/>
    <lineage>
        <taxon>Bacteria</taxon>
        <taxon>Bacillati</taxon>
        <taxon>Chloroflexota</taxon>
        <taxon>Candidatus Thermofontia</taxon>
        <taxon>Phototrophicales</taxon>
        <taxon>Phototrophicaceae</taxon>
        <taxon>Phototrophicus</taxon>
    </lineage>
</organism>
<evidence type="ECO:0000256" key="3">
    <source>
        <dbReference type="PROSITE-ProRule" id="PRU00221"/>
    </source>
</evidence>
<dbReference type="RefSeq" id="WP_195169763.1">
    <property type="nucleotide sequence ID" value="NZ_CP062983.1"/>
</dbReference>
<reference evidence="5 6" key="1">
    <citation type="submission" date="2020-02" db="EMBL/GenBank/DDBJ databases">
        <authorList>
            <person name="Zheng R.K."/>
            <person name="Sun C.M."/>
        </authorList>
    </citation>
    <scope>NUCLEOTIDE SEQUENCE [LARGE SCALE GENOMIC DNA]</scope>
    <source>
        <strain evidence="6">rifampicinis</strain>
    </source>
</reference>
<accession>A0A7S8E7C4</accession>
<dbReference type="Pfam" id="PF00400">
    <property type="entry name" value="WD40"/>
    <property type="match status" value="1"/>
</dbReference>
<keyword evidence="1 3" id="KW-0853">WD repeat</keyword>
<evidence type="ECO:0000256" key="2">
    <source>
        <dbReference type="ARBA" id="ARBA00022737"/>
    </source>
</evidence>
<proteinExistence type="predicted"/>
<gene>
    <name evidence="5" type="ORF">G4Y79_18655</name>
</gene>
<dbReference type="PROSITE" id="PS50082">
    <property type="entry name" value="WD_REPEATS_2"/>
    <property type="match status" value="1"/>
</dbReference>
<evidence type="ECO:0000313" key="6">
    <source>
        <dbReference type="Proteomes" id="UP000594468"/>
    </source>
</evidence>
<evidence type="ECO:0000313" key="5">
    <source>
        <dbReference type="EMBL" id="QPC81692.1"/>
    </source>
</evidence>
<dbReference type="SMART" id="SM00320">
    <property type="entry name" value="WD40"/>
    <property type="match status" value="3"/>
</dbReference>
<evidence type="ECO:0000256" key="1">
    <source>
        <dbReference type="ARBA" id="ARBA00022574"/>
    </source>
</evidence>
<dbReference type="AlphaFoldDB" id="A0A7S8E7C4"/>
<keyword evidence="2" id="KW-0677">Repeat</keyword>